<dbReference type="Gene3D" id="3.40.50.850">
    <property type="entry name" value="Isochorismatase-like"/>
    <property type="match status" value="1"/>
</dbReference>
<sequence>MANPVSIDKHRAALVFIEFQNEWLGEDGVLFQHLVQDKAPFRKAVSNAEQVLTTAREEGWTIAHAGLDLRHDPHYRLFAGGSNVLGLRAAIPRAGTWIGQGAEFSPPFVPRQDEFVTQGRSGASVLKHSTLDPFLRNNRIDTLVLMGFATHVCVESTLREAHDLGLDCWIVTDACAAFTEAQHDHVVEHVLHHFGAGIDTATLTRHLKGEIPACSS</sequence>
<comment type="caution">
    <text evidence="3">The sequence shown here is derived from an EMBL/GenBank/DDBJ whole genome shotgun (WGS) entry which is preliminary data.</text>
</comment>
<proteinExistence type="predicted"/>
<dbReference type="PANTHER" id="PTHR43540">
    <property type="entry name" value="PEROXYUREIDOACRYLATE/UREIDOACRYLATE AMIDOHYDROLASE-RELATED"/>
    <property type="match status" value="1"/>
</dbReference>
<feature type="domain" description="Isochorismatase-like" evidence="2">
    <location>
        <begin position="12"/>
        <end position="201"/>
    </location>
</feature>
<dbReference type="EMBL" id="MTJZ01000012">
    <property type="protein sequence ID" value="OMG72999.1"/>
    <property type="molecule type" value="Genomic_DNA"/>
</dbReference>
<organism evidence="3 4">
    <name type="scientific">Burkholderia ubonensis</name>
    <dbReference type="NCBI Taxonomy" id="101571"/>
    <lineage>
        <taxon>Bacteria</taxon>
        <taxon>Pseudomonadati</taxon>
        <taxon>Pseudomonadota</taxon>
        <taxon>Betaproteobacteria</taxon>
        <taxon>Burkholderiales</taxon>
        <taxon>Burkholderiaceae</taxon>
        <taxon>Burkholderia</taxon>
        <taxon>Burkholderia cepacia complex</taxon>
    </lineage>
</organism>
<accession>A0A1R1JCU6</accession>
<dbReference type="RefSeq" id="WP_076476765.1">
    <property type="nucleotide sequence ID" value="NZ_MTJZ01000012.1"/>
</dbReference>
<evidence type="ECO:0000259" key="2">
    <source>
        <dbReference type="Pfam" id="PF00857"/>
    </source>
</evidence>
<dbReference type="AlphaFoldDB" id="A0A1R1JCU6"/>
<name>A0A1R1JCU6_9BURK</name>
<evidence type="ECO:0000313" key="4">
    <source>
        <dbReference type="Proteomes" id="UP000187194"/>
    </source>
</evidence>
<dbReference type="SUPFAM" id="SSF52499">
    <property type="entry name" value="Isochorismatase-like hydrolases"/>
    <property type="match status" value="1"/>
</dbReference>
<dbReference type="InterPro" id="IPR000868">
    <property type="entry name" value="Isochorismatase-like_dom"/>
</dbReference>
<protein>
    <submittedName>
        <fullName evidence="3">Isochorismatase</fullName>
    </submittedName>
</protein>
<evidence type="ECO:0000313" key="3">
    <source>
        <dbReference type="EMBL" id="OMG72999.1"/>
    </source>
</evidence>
<reference evidence="3 4" key="1">
    <citation type="submission" date="2017-01" db="EMBL/GenBank/DDBJ databases">
        <title>Phylogeographic, genomic and meropenem susceptibility analysis of Burkholderia ubonensis.</title>
        <authorList>
            <person name="Price E.P."/>
            <person name="Sarovich D.S."/>
            <person name="Webb J.R."/>
            <person name="Hall C.M."/>
            <person name="Sahl J.W."/>
            <person name="Kaestli M."/>
            <person name="Mayo M."/>
            <person name="Harrington G."/>
            <person name="Baker A.L."/>
            <person name="Sidak-Loftis L.C."/>
            <person name="Lummis M."/>
            <person name="Schupp J.M."/>
            <person name="Gillece J.D."/>
            <person name="Tuanyok A."/>
            <person name="Warner J."/>
            <person name="Busch J.D."/>
            <person name="Keim P."/>
            <person name="Currie B.J."/>
            <person name="Wagner D.M."/>
        </authorList>
    </citation>
    <scope>NUCLEOTIDE SEQUENCE [LARGE SCALE GENOMIC DNA]</scope>
    <source>
        <strain evidence="3 4">A21</strain>
    </source>
</reference>
<dbReference type="Pfam" id="PF00857">
    <property type="entry name" value="Isochorismatase"/>
    <property type="match status" value="1"/>
</dbReference>
<dbReference type="Proteomes" id="UP000187194">
    <property type="component" value="Unassembled WGS sequence"/>
</dbReference>
<dbReference type="InterPro" id="IPR050272">
    <property type="entry name" value="Isochorismatase-like_hydrls"/>
</dbReference>
<evidence type="ECO:0000256" key="1">
    <source>
        <dbReference type="ARBA" id="ARBA00022801"/>
    </source>
</evidence>
<dbReference type="GO" id="GO:0016787">
    <property type="term" value="F:hydrolase activity"/>
    <property type="evidence" value="ECO:0007669"/>
    <property type="project" value="UniProtKB-KW"/>
</dbReference>
<dbReference type="InterPro" id="IPR036380">
    <property type="entry name" value="Isochorismatase-like_sf"/>
</dbReference>
<keyword evidence="1" id="KW-0378">Hydrolase</keyword>
<dbReference type="CDD" id="cd00431">
    <property type="entry name" value="cysteine_hydrolases"/>
    <property type="match status" value="1"/>
</dbReference>
<gene>
    <name evidence="3" type="ORF">BW685_12215</name>
</gene>